<dbReference type="FunFam" id="3.40.50.300:FF:000042">
    <property type="entry name" value="Maltose/maltodextrin ABC transporter, ATP-binding protein"/>
    <property type="match status" value="1"/>
</dbReference>
<feature type="domain" description="ABC transporter" evidence="5">
    <location>
        <begin position="11"/>
        <end position="241"/>
    </location>
</feature>
<evidence type="ECO:0000256" key="4">
    <source>
        <dbReference type="ARBA" id="ARBA00022840"/>
    </source>
</evidence>
<dbReference type="GO" id="GO:0016887">
    <property type="term" value="F:ATP hydrolysis activity"/>
    <property type="evidence" value="ECO:0007669"/>
    <property type="project" value="InterPro"/>
</dbReference>
<dbReference type="InterPro" id="IPR013611">
    <property type="entry name" value="Transp-assoc_OB_typ2"/>
</dbReference>
<dbReference type="GO" id="GO:0043190">
    <property type="term" value="C:ATP-binding cassette (ABC) transporter complex"/>
    <property type="evidence" value="ECO:0007669"/>
    <property type="project" value="InterPro"/>
</dbReference>
<dbReference type="GO" id="GO:0005524">
    <property type="term" value="F:ATP binding"/>
    <property type="evidence" value="ECO:0007669"/>
    <property type="project" value="UniProtKB-KW"/>
</dbReference>
<dbReference type="SUPFAM" id="SSF52540">
    <property type="entry name" value="P-loop containing nucleoside triphosphate hydrolases"/>
    <property type="match status" value="1"/>
</dbReference>
<evidence type="ECO:0000259" key="5">
    <source>
        <dbReference type="PROSITE" id="PS50893"/>
    </source>
</evidence>
<dbReference type="Gene3D" id="3.40.50.300">
    <property type="entry name" value="P-loop containing nucleotide triphosphate hydrolases"/>
    <property type="match status" value="1"/>
</dbReference>
<dbReference type="InterPro" id="IPR017871">
    <property type="entry name" value="ABC_transporter-like_CS"/>
</dbReference>
<dbReference type="RefSeq" id="WP_123691549.1">
    <property type="nucleotide sequence ID" value="NZ_AP019700.1"/>
</dbReference>
<dbReference type="InterPro" id="IPR008995">
    <property type="entry name" value="Mo/tungstate-bd_C_term_dom"/>
</dbReference>
<organism evidence="6 7">
    <name type="scientific">Stella humosa</name>
    <dbReference type="NCBI Taxonomy" id="94"/>
    <lineage>
        <taxon>Bacteria</taxon>
        <taxon>Pseudomonadati</taxon>
        <taxon>Pseudomonadota</taxon>
        <taxon>Alphaproteobacteria</taxon>
        <taxon>Rhodospirillales</taxon>
        <taxon>Stellaceae</taxon>
        <taxon>Stella</taxon>
    </lineage>
</organism>
<dbReference type="EMBL" id="RJKX01000015">
    <property type="protein sequence ID" value="ROP83996.1"/>
    <property type="molecule type" value="Genomic_DNA"/>
</dbReference>
<evidence type="ECO:0000256" key="2">
    <source>
        <dbReference type="ARBA" id="ARBA00022448"/>
    </source>
</evidence>
<dbReference type="Pfam" id="PF08402">
    <property type="entry name" value="TOBE_2"/>
    <property type="match status" value="1"/>
</dbReference>
<dbReference type="InterPro" id="IPR003593">
    <property type="entry name" value="AAA+_ATPase"/>
</dbReference>
<dbReference type="Gene3D" id="2.40.50.100">
    <property type="match status" value="1"/>
</dbReference>
<dbReference type="PANTHER" id="PTHR42781:SF4">
    <property type="entry name" value="SPERMIDINE_PUTRESCINE IMPORT ATP-BINDING PROTEIN POTA"/>
    <property type="match status" value="1"/>
</dbReference>
<dbReference type="InterPro" id="IPR027417">
    <property type="entry name" value="P-loop_NTPase"/>
</dbReference>
<gene>
    <name evidence="6" type="ORF">EDC65_3341</name>
</gene>
<evidence type="ECO:0000313" key="6">
    <source>
        <dbReference type="EMBL" id="ROP83996.1"/>
    </source>
</evidence>
<sequence length="355" mass="37049">MTVSAKAGAEVRLEGIGKRYGPVAAVKPLDLVIAGGTLVTLLGPSGCGKTTLLRMIAGLEVPTEGRISIGGRDVTRLSAGERDVSLVFQSYALFPHMTVAENVAYGLVSSGMGKRAAAERALAALASVGLDGLGQRLPSELSGGQQQRVAVARALVLEPAVLLFDEPLSNLDARLRRKMRDEIRELQQRLGVTVVYVTHDQSEALAVSDRIVVMRNAEIAQAGTPAELYEQPADIFVAGFMGEANILPARITALAGDDATVEIGPMTVTLPHRGLATGEAALAIRPEAVRIGPPGPGSLPARVRRAAYMGAVMEYTLDSAIGAVFAVSPDVGHPLPVDAEAGLTLADRGVVLVRS</sequence>
<dbReference type="SUPFAM" id="SSF50331">
    <property type="entry name" value="MOP-like"/>
    <property type="match status" value="1"/>
</dbReference>
<keyword evidence="4 6" id="KW-0067">ATP-binding</keyword>
<dbReference type="InterPro" id="IPR003439">
    <property type="entry name" value="ABC_transporter-like_ATP-bd"/>
</dbReference>
<accession>A0A3N1L0M1</accession>
<protein>
    <submittedName>
        <fullName evidence="6">Iron(III) transport system ATP-binding protein</fullName>
    </submittedName>
</protein>
<proteinExistence type="inferred from homology"/>
<evidence type="ECO:0000256" key="3">
    <source>
        <dbReference type="ARBA" id="ARBA00022741"/>
    </source>
</evidence>
<reference evidence="6 7" key="1">
    <citation type="submission" date="2018-11" db="EMBL/GenBank/DDBJ databases">
        <title>Genomic Encyclopedia of Type Strains, Phase IV (KMG-IV): sequencing the most valuable type-strain genomes for metagenomic binning, comparative biology and taxonomic classification.</title>
        <authorList>
            <person name="Goeker M."/>
        </authorList>
    </citation>
    <scope>NUCLEOTIDE SEQUENCE [LARGE SCALE GENOMIC DNA]</scope>
    <source>
        <strain evidence="6 7">DSM 5900</strain>
    </source>
</reference>
<dbReference type="AlphaFoldDB" id="A0A3N1L0M1"/>
<dbReference type="SMART" id="SM00382">
    <property type="entry name" value="AAA"/>
    <property type="match status" value="1"/>
</dbReference>
<name>A0A3N1L0M1_9PROT</name>
<keyword evidence="2" id="KW-0813">Transport</keyword>
<dbReference type="Pfam" id="PF00005">
    <property type="entry name" value="ABC_tran"/>
    <property type="match status" value="1"/>
</dbReference>
<keyword evidence="3" id="KW-0547">Nucleotide-binding</keyword>
<evidence type="ECO:0000313" key="7">
    <source>
        <dbReference type="Proteomes" id="UP000278222"/>
    </source>
</evidence>
<dbReference type="InterPro" id="IPR050093">
    <property type="entry name" value="ABC_SmlMolc_Importer"/>
</dbReference>
<comment type="similarity">
    <text evidence="1">Belongs to the ABC transporter superfamily.</text>
</comment>
<evidence type="ECO:0000256" key="1">
    <source>
        <dbReference type="ARBA" id="ARBA00005417"/>
    </source>
</evidence>
<dbReference type="PROSITE" id="PS00211">
    <property type="entry name" value="ABC_TRANSPORTER_1"/>
    <property type="match status" value="1"/>
</dbReference>
<dbReference type="OrthoDB" id="9790614at2"/>
<keyword evidence="7" id="KW-1185">Reference proteome</keyword>
<dbReference type="PROSITE" id="PS50893">
    <property type="entry name" value="ABC_TRANSPORTER_2"/>
    <property type="match status" value="1"/>
</dbReference>
<dbReference type="PANTHER" id="PTHR42781">
    <property type="entry name" value="SPERMIDINE/PUTRESCINE IMPORT ATP-BINDING PROTEIN POTA"/>
    <property type="match status" value="1"/>
</dbReference>
<dbReference type="GO" id="GO:0140359">
    <property type="term" value="F:ABC-type transporter activity"/>
    <property type="evidence" value="ECO:0007669"/>
    <property type="project" value="UniProtKB-ARBA"/>
</dbReference>
<comment type="caution">
    <text evidence="6">The sequence shown here is derived from an EMBL/GenBank/DDBJ whole genome shotgun (WGS) entry which is preliminary data.</text>
</comment>
<dbReference type="Proteomes" id="UP000278222">
    <property type="component" value="Unassembled WGS sequence"/>
</dbReference>